<comment type="caution">
    <text evidence="2">The sequence shown here is derived from an EMBL/GenBank/DDBJ whole genome shotgun (WGS) entry which is preliminary data.</text>
</comment>
<dbReference type="Proteomes" id="UP001206128">
    <property type="component" value="Unassembled WGS sequence"/>
</dbReference>
<protein>
    <submittedName>
        <fullName evidence="2">Parallel beta-helix repeat (Two copies)</fullName>
    </submittedName>
</protein>
<accession>A0AAE3GLK7</accession>
<gene>
    <name evidence="2" type="ORF">LX83_006623</name>
</gene>
<name>A0AAE3GLK7_9PSEU</name>
<dbReference type="SUPFAM" id="SSF51126">
    <property type="entry name" value="Pectin lyase-like"/>
    <property type="match status" value="1"/>
</dbReference>
<dbReference type="PANTHER" id="PTHR36453">
    <property type="entry name" value="SECRETED PROTEIN-RELATED"/>
    <property type="match status" value="1"/>
</dbReference>
<dbReference type="SMART" id="SM00710">
    <property type="entry name" value="PbH1"/>
    <property type="match status" value="7"/>
</dbReference>
<dbReference type="RefSeq" id="WP_253778954.1">
    <property type="nucleotide sequence ID" value="NZ_JAMTCK010000020.1"/>
</dbReference>
<organism evidence="2 3">
    <name type="scientific">Goodfellowiella coeruleoviolacea</name>
    <dbReference type="NCBI Taxonomy" id="334858"/>
    <lineage>
        <taxon>Bacteria</taxon>
        <taxon>Bacillati</taxon>
        <taxon>Actinomycetota</taxon>
        <taxon>Actinomycetes</taxon>
        <taxon>Pseudonocardiales</taxon>
        <taxon>Pseudonocardiaceae</taxon>
        <taxon>Goodfellowiella</taxon>
    </lineage>
</organism>
<dbReference type="InterPro" id="IPR011050">
    <property type="entry name" value="Pectin_lyase_fold/virulence"/>
</dbReference>
<dbReference type="InterPro" id="IPR006626">
    <property type="entry name" value="PbH1"/>
</dbReference>
<reference evidence="2" key="1">
    <citation type="submission" date="2022-06" db="EMBL/GenBank/DDBJ databases">
        <title>Genomic Encyclopedia of Archaeal and Bacterial Type Strains, Phase II (KMG-II): from individual species to whole genera.</title>
        <authorList>
            <person name="Goeker M."/>
        </authorList>
    </citation>
    <scope>NUCLEOTIDE SEQUENCE</scope>
    <source>
        <strain evidence="2">DSM 43935</strain>
    </source>
</reference>
<proteinExistence type="predicted"/>
<evidence type="ECO:0000313" key="2">
    <source>
        <dbReference type="EMBL" id="MCP2169737.1"/>
    </source>
</evidence>
<dbReference type="AlphaFoldDB" id="A0AAE3GLK7"/>
<feature type="domain" description="Right handed beta helix" evidence="1">
    <location>
        <begin position="378"/>
        <end position="535"/>
    </location>
</feature>
<evidence type="ECO:0000313" key="3">
    <source>
        <dbReference type="Proteomes" id="UP001206128"/>
    </source>
</evidence>
<evidence type="ECO:0000259" key="1">
    <source>
        <dbReference type="Pfam" id="PF13229"/>
    </source>
</evidence>
<dbReference type="InterPro" id="IPR012334">
    <property type="entry name" value="Pectin_lyas_fold"/>
</dbReference>
<sequence length="615" mass="65336">MAEPPIFVAPWGDDTWPGTVERPLATVFAAQRAVRARTATMTGDLVVHLRAGTYHLDRTLEFRADQGDSGTGGHHVRYQPHRFGTAEQETVVLSGGRAVTGWTPGADGVWTAPVGDLDVRQLHVDGRRAGRAAHTTGIPGNVTKTETGYVTDSSVPLSWHGADGIEFVYPGVYPWSEARCAVAGITATEHGTTITMAQPAWDWARRLYDAEWHGATSEDGDQVDWVPLANPPLIENSRSFLTEPGTFVLDRSTPGQHVLHYLPLPGEHPERTEVVVPVLETLVAGSGTEQHPLTGLTLRGLTFAHAGWSGIRRTGGYLHYHGVNHYLGGGLTQFALPEGMGRVTVPTETARLPANVEFTHVARLALVDNHFTHLGAGGLSIGESSVDVLVRGNTFTDISGSGITVADSADCVIEDNLVHDIGREYRGSPAIALSQTRDAIVRHNEIHHVPHNGIVVTGGERARGTQVVANLIHHTMTALADGGGIYVSAPQGASFASGAVIRGNVIHDTVTSYNFGLYTDYGAAWVTVLGNAIHRGDTPVVLQVSPPLRHVAFLGNFWDAEPSGHDTPPDTVVVAGNTVLPGDDFTRALAADPAGADILATAGRRTATGQHPPAG</sequence>
<dbReference type="Gene3D" id="2.160.20.10">
    <property type="entry name" value="Single-stranded right-handed beta-helix, Pectin lyase-like"/>
    <property type="match status" value="2"/>
</dbReference>
<dbReference type="InterPro" id="IPR039448">
    <property type="entry name" value="Beta_helix"/>
</dbReference>
<dbReference type="EMBL" id="JAMTCK010000020">
    <property type="protein sequence ID" value="MCP2169737.1"/>
    <property type="molecule type" value="Genomic_DNA"/>
</dbReference>
<dbReference type="PANTHER" id="PTHR36453:SF1">
    <property type="entry name" value="RIGHT HANDED BETA HELIX DOMAIN-CONTAINING PROTEIN"/>
    <property type="match status" value="1"/>
</dbReference>
<dbReference type="Pfam" id="PF13229">
    <property type="entry name" value="Beta_helix"/>
    <property type="match status" value="1"/>
</dbReference>
<keyword evidence="3" id="KW-1185">Reference proteome</keyword>